<reference evidence="3" key="2">
    <citation type="submission" date="2015-01" db="EMBL/GenBank/DDBJ databases">
        <title>Evolutionary Origins and Diversification of the Mycorrhizal Mutualists.</title>
        <authorList>
            <consortium name="DOE Joint Genome Institute"/>
            <consortium name="Mycorrhizal Genomics Consortium"/>
            <person name="Kohler A."/>
            <person name="Kuo A."/>
            <person name="Nagy L.G."/>
            <person name="Floudas D."/>
            <person name="Copeland A."/>
            <person name="Barry K.W."/>
            <person name="Cichocki N."/>
            <person name="Veneault-Fourrey C."/>
            <person name="LaButti K."/>
            <person name="Lindquist E.A."/>
            <person name="Lipzen A."/>
            <person name="Lundell T."/>
            <person name="Morin E."/>
            <person name="Murat C."/>
            <person name="Riley R."/>
            <person name="Ohm R."/>
            <person name="Sun H."/>
            <person name="Tunlid A."/>
            <person name="Henrissat B."/>
            <person name="Grigoriev I.V."/>
            <person name="Hibbett D.S."/>
            <person name="Martin F."/>
        </authorList>
    </citation>
    <scope>NUCLEOTIDE SEQUENCE [LARGE SCALE GENOMIC DNA]</scope>
    <source>
        <strain evidence="3">Zn</strain>
    </source>
</reference>
<gene>
    <name evidence="2" type="ORF">OIDMADRAFT_106729</name>
</gene>
<dbReference type="PANTHER" id="PTHR24148:SF77">
    <property type="entry name" value="HETEROKARYON INCOMPATIBILITY DOMAIN-CONTAINING PROTEIN"/>
    <property type="match status" value="1"/>
</dbReference>
<sequence>MGLYKYRPLSSNFEIRVINLCTEQDDLRFGQGPVHCKIEHVVLESCQLTEEARSGKPVKGFDGSWLSPTVRDVKINTDEAALNDLWPRTLSEIVSGTESLEIRDGDLPWRYVWGDYVALSYAWGDPTATHEIYVDGIRMRVTANLEAALRELRSHSRIQQGFRLWIDALCINQEDLKERAHQVTRMKDIYASAWNIAIWLGPEADDSDLAMTAMQYLSLRSKDLDPLRNVYHRVDKAIVDFKPIFYWRYSTVKRLMRRAVFRALYHLLERPYWRRLWILQEVALGCQNMPVICGTKCIPLDDIYQALEVIRIDGAELGNFIIRDVRGRNAMIKSWYRTRGDNYGISEKLWERPTEIIEGQIPVQRSKSVLYGGIFGALLLGREAFASDQRDRVYGILGLPSLSDIIKITPDYTLTPSQTFITFSRALYAGGDLNGLRLVASPVPAIGTRYLKLAMFSRPRSPKFVHNPRVISVGCVHVLPSWVVCWSCAQNPAFPLPRPGNLYPSTKPASKPVFDSNGVLMTVRGVLFDTVSSLSAFHATESESSYPFNGRSRDSIYGGHSATNEAIWRTLVVNMTQSGEEAPDTYNSILSPKLWDLGIGGVTRKLFGLSDFYWRNKRLRLFDRTLDVVISGRRSLKQKFLGVSENDTLRFPGNDQSGREAVMWAMRLLAWRRLVTTDGGYIGLVPAATKAGDHIVVVQGCDVPLVLRQDDECFRALGECYVHGIMSGEVLKMVEHRSVAMVDITLC</sequence>
<dbReference type="InParanoid" id="A0A0C3GDK8"/>
<accession>A0A0C3GDK8</accession>
<dbReference type="InterPro" id="IPR010730">
    <property type="entry name" value="HET"/>
</dbReference>
<evidence type="ECO:0000259" key="1">
    <source>
        <dbReference type="Pfam" id="PF06985"/>
    </source>
</evidence>
<dbReference type="Proteomes" id="UP000054321">
    <property type="component" value="Unassembled WGS sequence"/>
</dbReference>
<dbReference type="OrthoDB" id="265717at2759"/>
<reference evidence="2 3" key="1">
    <citation type="submission" date="2014-04" db="EMBL/GenBank/DDBJ databases">
        <authorList>
            <consortium name="DOE Joint Genome Institute"/>
            <person name="Kuo A."/>
            <person name="Martino E."/>
            <person name="Perotto S."/>
            <person name="Kohler A."/>
            <person name="Nagy L.G."/>
            <person name="Floudas D."/>
            <person name="Copeland A."/>
            <person name="Barry K.W."/>
            <person name="Cichocki N."/>
            <person name="Veneault-Fourrey C."/>
            <person name="LaButti K."/>
            <person name="Lindquist E.A."/>
            <person name="Lipzen A."/>
            <person name="Lundell T."/>
            <person name="Morin E."/>
            <person name="Murat C."/>
            <person name="Sun H."/>
            <person name="Tunlid A."/>
            <person name="Henrissat B."/>
            <person name="Grigoriev I.V."/>
            <person name="Hibbett D.S."/>
            <person name="Martin F."/>
            <person name="Nordberg H.P."/>
            <person name="Cantor M.N."/>
            <person name="Hua S.X."/>
        </authorList>
    </citation>
    <scope>NUCLEOTIDE SEQUENCE [LARGE SCALE GENOMIC DNA]</scope>
    <source>
        <strain evidence="2 3">Zn</strain>
    </source>
</reference>
<evidence type="ECO:0000313" key="2">
    <source>
        <dbReference type="EMBL" id="KIM94245.1"/>
    </source>
</evidence>
<dbReference type="Pfam" id="PF06985">
    <property type="entry name" value="HET"/>
    <property type="match status" value="1"/>
</dbReference>
<dbReference type="AlphaFoldDB" id="A0A0C3GDK8"/>
<protein>
    <recommendedName>
        <fullName evidence="1">Heterokaryon incompatibility domain-containing protein</fullName>
    </recommendedName>
</protein>
<name>A0A0C3GDK8_OIDMZ</name>
<dbReference type="InterPro" id="IPR052895">
    <property type="entry name" value="HetReg/Transcr_Mod"/>
</dbReference>
<dbReference type="HOGENOM" id="CLU_004184_7_2_1"/>
<proteinExistence type="predicted"/>
<dbReference type="PANTHER" id="PTHR24148">
    <property type="entry name" value="ANKYRIN REPEAT DOMAIN-CONTAINING PROTEIN 39 HOMOLOG-RELATED"/>
    <property type="match status" value="1"/>
</dbReference>
<feature type="domain" description="Heterokaryon incompatibility" evidence="1">
    <location>
        <begin position="116"/>
        <end position="281"/>
    </location>
</feature>
<dbReference type="EMBL" id="KN832890">
    <property type="protein sequence ID" value="KIM94245.1"/>
    <property type="molecule type" value="Genomic_DNA"/>
</dbReference>
<organism evidence="2 3">
    <name type="scientific">Oidiodendron maius (strain Zn)</name>
    <dbReference type="NCBI Taxonomy" id="913774"/>
    <lineage>
        <taxon>Eukaryota</taxon>
        <taxon>Fungi</taxon>
        <taxon>Dikarya</taxon>
        <taxon>Ascomycota</taxon>
        <taxon>Pezizomycotina</taxon>
        <taxon>Leotiomycetes</taxon>
        <taxon>Leotiomycetes incertae sedis</taxon>
        <taxon>Myxotrichaceae</taxon>
        <taxon>Oidiodendron</taxon>
    </lineage>
</organism>
<dbReference type="Pfam" id="PF26639">
    <property type="entry name" value="Het-6_barrel"/>
    <property type="match status" value="1"/>
</dbReference>
<evidence type="ECO:0000313" key="3">
    <source>
        <dbReference type="Proteomes" id="UP000054321"/>
    </source>
</evidence>
<keyword evidence="3" id="KW-1185">Reference proteome</keyword>